<keyword evidence="7" id="KW-1185">Reference proteome</keyword>
<keyword evidence="3" id="KW-1015">Disulfide bond</keyword>
<dbReference type="AlphaFoldDB" id="A0AAE9JL17"/>
<dbReference type="GO" id="GO:0042302">
    <property type="term" value="F:structural constituent of cuticle"/>
    <property type="evidence" value="ECO:0007669"/>
    <property type="project" value="InterPro"/>
</dbReference>
<gene>
    <name evidence="6" type="ORF">L5515_008099</name>
</gene>
<sequence length="90" mass="10085">MLEENIVVGVSICVSGLAIISCLFVIPCQYNMIQTVRSEVTTEVSAFREETDLAWIELMDVQISVMPLSLPRPDASYCPCPRRSSRFISK</sequence>
<protein>
    <recommendedName>
        <fullName evidence="5">Nematode cuticle collagen N-terminal domain-containing protein</fullName>
    </recommendedName>
</protein>
<feature type="domain" description="Nematode cuticle collagen N-terminal" evidence="5">
    <location>
        <begin position="6"/>
        <end position="58"/>
    </location>
</feature>
<evidence type="ECO:0000256" key="4">
    <source>
        <dbReference type="SAM" id="Phobius"/>
    </source>
</evidence>
<dbReference type="EMBL" id="CP092624">
    <property type="protein sequence ID" value="UMM35514.1"/>
    <property type="molecule type" value="Genomic_DNA"/>
</dbReference>
<feature type="transmembrane region" description="Helical" evidence="4">
    <location>
        <begin position="6"/>
        <end position="28"/>
    </location>
</feature>
<evidence type="ECO:0000256" key="3">
    <source>
        <dbReference type="ARBA" id="ARBA00023157"/>
    </source>
</evidence>
<organism evidence="6 7">
    <name type="scientific">Caenorhabditis briggsae</name>
    <dbReference type="NCBI Taxonomy" id="6238"/>
    <lineage>
        <taxon>Eukaryota</taxon>
        <taxon>Metazoa</taxon>
        <taxon>Ecdysozoa</taxon>
        <taxon>Nematoda</taxon>
        <taxon>Chromadorea</taxon>
        <taxon>Rhabditida</taxon>
        <taxon>Rhabditina</taxon>
        <taxon>Rhabditomorpha</taxon>
        <taxon>Rhabditoidea</taxon>
        <taxon>Rhabditidae</taxon>
        <taxon>Peloderinae</taxon>
        <taxon>Caenorhabditis</taxon>
    </lineage>
</organism>
<reference evidence="6 7" key="1">
    <citation type="submission" date="2022-04" db="EMBL/GenBank/DDBJ databases">
        <title>Chromosome-level reference genomes for two strains of Caenorhabditis briggsae: an improved platform for comparative genomics.</title>
        <authorList>
            <person name="Stevens L."/>
            <person name="Andersen E."/>
        </authorList>
    </citation>
    <scope>NUCLEOTIDE SEQUENCE [LARGE SCALE GENOMIC DNA]</scope>
    <source>
        <strain evidence="6">VX34</strain>
        <tissue evidence="6">Whole-organism</tissue>
    </source>
</reference>
<dbReference type="InterPro" id="IPR002486">
    <property type="entry name" value="Col_cuticle_N"/>
</dbReference>
<comment type="subunit">
    <text evidence="1">Collagen polypeptide chains are complexed within the cuticle by disulfide bonds and other types of covalent cross-links.</text>
</comment>
<keyword evidence="4" id="KW-0812">Transmembrane</keyword>
<keyword evidence="4" id="KW-0472">Membrane</keyword>
<evidence type="ECO:0000313" key="7">
    <source>
        <dbReference type="Proteomes" id="UP000829354"/>
    </source>
</evidence>
<proteinExistence type="predicted"/>
<evidence type="ECO:0000259" key="5">
    <source>
        <dbReference type="SMART" id="SM01088"/>
    </source>
</evidence>
<evidence type="ECO:0000313" key="6">
    <source>
        <dbReference type="EMBL" id="UMM35514.1"/>
    </source>
</evidence>
<dbReference type="Pfam" id="PF01484">
    <property type="entry name" value="Col_cuticle_N"/>
    <property type="match status" value="1"/>
</dbReference>
<dbReference type="Proteomes" id="UP000829354">
    <property type="component" value="Chromosome V"/>
</dbReference>
<evidence type="ECO:0000256" key="1">
    <source>
        <dbReference type="ARBA" id="ARBA00011518"/>
    </source>
</evidence>
<evidence type="ECO:0000256" key="2">
    <source>
        <dbReference type="ARBA" id="ARBA00022737"/>
    </source>
</evidence>
<keyword evidence="4" id="KW-1133">Transmembrane helix</keyword>
<keyword evidence="2" id="KW-0677">Repeat</keyword>
<name>A0AAE9JL17_CAEBR</name>
<accession>A0AAE9JL17</accession>
<dbReference type="SMART" id="SM01088">
    <property type="entry name" value="Col_cuticle_N"/>
    <property type="match status" value="1"/>
</dbReference>